<dbReference type="PROSITE" id="PS50030">
    <property type="entry name" value="UBA"/>
    <property type="match status" value="1"/>
</dbReference>
<dbReference type="InterPro" id="IPR009060">
    <property type="entry name" value="UBA-like_sf"/>
</dbReference>
<dbReference type="EMBL" id="BNJQ01000018">
    <property type="protein sequence ID" value="GHP07939.1"/>
    <property type="molecule type" value="Genomic_DNA"/>
</dbReference>
<evidence type="ECO:0000256" key="1">
    <source>
        <dbReference type="SAM" id="MobiDB-lite"/>
    </source>
</evidence>
<dbReference type="GO" id="GO:0006508">
    <property type="term" value="P:proteolysis"/>
    <property type="evidence" value="ECO:0007669"/>
    <property type="project" value="InterPro"/>
</dbReference>
<dbReference type="CDD" id="cd05479">
    <property type="entry name" value="RP_DDI"/>
    <property type="match status" value="1"/>
</dbReference>
<comment type="caution">
    <text evidence="3">The sequence shown here is derived from an EMBL/GenBank/DDBJ whole genome shotgun (WGS) entry which is preliminary data.</text>
</comment>
<feature type="compositionally biased region" description="Pro residues" evidence="1">
    <location>
        <begin position="373"/>
        <end position="384"/>
    </location>
</feature>
<sequence length="432" mass="45589">MAPIKITLSFLDVEDLVRVIDVDSHETTLELLYMVVSMELPQGSSDASLVIMHEGKQLPPASSPSASQASLASLSIKDGDMLLIGMQRAAAAATPSSNPPPAENPMAISAADGSAVNPQAFINALKIDVATMGNIRMQNPNLARAIEDGNVSVLQQILKQAHAAKQAEAQRMRELDELAMADPMDPEAQKRIYEAMQKKNIEENMEMAMEHTPEAFGSVVMLYVNMAINGHPVTAFVDSGAQMTIMNEATAERTGLARLIDKRFSGVAKGVGTSKIIGRVHQAPLVVMGSDGKEKHMSCTVTVLESQDMEFLFGLDMLKRFQCNIDLMHNQLRFGSVDAALPFLSEGELPANIRGSMGEEKSAASGGSGSGSAPPPASPAPPPAAAGGGGNEEKVKALMSLGFPRDVCERALASAGGNQDMAASLLFEGGGM</sequence>
<keyword evidence="4" id="KW-1185">Reference proteome</keyword>
<evidence type="ECO:0000313" key="4">
    <source>
        <dbReference type="Proteomes" id="UP000660262"/>
    </source>
</evidence>
<feature type="region of interest" description="Disordered" evidence="1">
    <location>
        <begin position="357"/>
        <end position="391"/>
    </location>
</feature>
<dbReference type="Pfam" id="PF09668">
    <property type="entry name" value="Asp_protease"/>
    <property type="match status" value="1"/>
</dbReference>
<dbReference type="SUPFAM" id="SSF50630">
    <property type="entry name" value="Acid proteases"/>
    <property type="match status" value="1"/>
</dbReference>
<dbReference type="CDD" id="cd14309">
    <property type="entry name" value="UBA_scDdi1_like"/>
    <property type="match status" value="1"/>
</dbReference>
<accession>A0A830HSI4</accession>
<dbReference type="PANTHER" id="PTHR15397">
    <property type="entry name" value="SODIUM-GLUCOSE COTRANSPORTER REGULATORY PROTEIN -RELATED"/>
    <property type="match status" value="1"/>
</dbReference>
<dbReference type="Gene3D" id="2.40.70.10">
    <property type="entry name" value="Acid Proteases"/>
    <property type="match status" value="1"/>
</dbReference>
<dbReference type="InterPro" id="IPR019103">
    <property type="entry name" value="Peptidase_aspartic_DDI1-type"/>
</dbReference>
<feature type="domain" description="UBA" evidence="2">
    <location>
        <begin position="389"/>
        <end position="429"/>
    </location>
</feature>
<dbReference type="SMART" id="SM00165">
    <property type="entry name" value="UBA"/>
    <property type="match status" value="1"/>
</dbReference>
<gene>
    <name evidence="3" type="ORF">PPROV_000668100</name>
</gene>
<dbReference type="Pfam" id="PF00627">
    <property type="entry name" value="UBA"/>
    <property type="match status" value="1"/>
</dbReference>
<dbReference type="InterPro" id="IPR015940">
    <property type="entry name" value="UBA"/>
</dbReference>
<proteinExistence type="predicted"/>
<evidence type="ECO:0000313" key="3">
    <source>
        <dbReference type="EMBL" id="GHP07939.1"/>
    </source>
</evidence>
<dbReference type="Gene3D" id="1.10.8.10">
    <property type="entry name" value="DNA helicase RuvA subunit, C-terminal domain"/>
    <property type="match status" value="1"/>
</dbReference>
<dbReference type="PANTHER" id="PTHR15397:SF3">
    <property type="entry name" value="DNA DAMAGE INDUCIBLE 1 HOMOLOG 2"/>
    <property type="match status" value="1"/>
</dbReference>
<dbReference type="SUPFAM" id="SSF46934">
    <property type="entry name" value="UBA-like"/>
    <property type="match status" value="1"/>
</dbReference>
<dbReference type="InterPro" id="IPR021109">
    <property type="entry name" value="Peptidase_aspartic_dom_sf"/>
</dbReference>
<dbReference type="Proteomes" id="UP000660262">
    <property type="component" value="Unassembled WGS sequence"/>
</dbReference>
<name>A0A830HSI4_9CHLO</name>
<dbReference type="OrthoDB" id="1047367at2759"/>
<protein>
    <recommendedName>
        <fullName evidence="2">UBA domain-containing protein</fullName>
    </recommendedName>
</protein>
<evidence type="ECO:0000259" key="2">
    <source>
        <dbReference type="PROSITE" id="PS50030"/>
    </source>
</evidence>
<dbReference type="GO" id="GO:0004190">
    <property type="term" value="F:aspartic-type endopeptidase activity"/>
    <property type="evidence" value="ECO:0007669"/>
    <property type="project" value="InterPro"/>
</dbReference>
<reference evidence="3" key="1">
    <citation type="submission" date="2020-10" db="EMBL/GenBank/DDBJ databases">
        <title>Unveiling of a novel bifunctional photoreceptor, Dualchrome1, isolated from a cosmopolitan green alga.</title>
        <authorList>
            <person name="Suzuki S."/>
            <person name="Kawachi M."/>
        </authorList>
    </citation>
    <scope>NUCLEOTIDE SEQUENCE</scope>
    <source>
        <strain evidence="3">NIES 2893</strain>
    </source>
</reference>
<dbReference type="AlphaFoldDB" id="A0A830HSI4"/>
<organism evidence="3 4">
    <name type="scientific">Pycnococcus provasolii</name>
    <dbReference type="NCBI Taxonomy" id="41880"/>
    <lineage>
        <taxon>Eukaryota</taxon>
        <taxon>Viridiplantae</taxon>
        <taxon>Chlorophyta</taxon>
        <taxon>Pseudoscourfieldiophyceae</taxon>
        <taxon>Pseudoscourfieldiales</taxon>
        <taxon>Pycnococcaceae</taxon>
        <taxon>Pycnococcus</taxon>
    </lineage>
</organism>